<keyword evidence="6" id="KW-0067">ATP-binding</keyword>
<sequence>MEKTKIGGVIRNPNLAKVGVMGIPDRPGVAGAILSALGREGINVEFIVQCIDLNSHDHVVFCVARDNLEAALSILKKIKPELGAKEVIHEPEAGIVSIFGPDFRERPGIAGAMFNALASVGINILAISTSISTVSCVIDAKRVSEAVRVIEQTFDMP</sequence>
<dbReference type="InterPro" id="IPR002912">
    <property type="entry name" value="ACT_dom"/>
</dbReference>
<dbReference type="GO" id="GO:0009090">
    <property type="term" value="P:homoserine biosynthetic process"/>
    <property type="evidence" value="ECO:0007669"/>
    <property type="project" value="TreeGrafter"/>
</dbReference>
<evidence type="ECO:0000256" key="1">
    <source>
        <dbReference type="ARBA" id="ARBA00010122"/>
    </source>
</evidence>
<reference evidence="8" key="1">
    <citation type="journal article" date="2014" name="Front. Microbiol.">
        <title>High frequency of phylogenetically diverse reductive dehalogenase-homologous genes in deep subseafloor sedimentary metagenomes.</title>
        <authorList>
            <person name="Kawai M."/>
            <person name="Futagami T."/>
            <person name="Toyoda A."/>
            <person name="Takaki Y."/>
            <person name="Nishi S."/>
            <person name="Hori S."/>
            <person name="Arai W."/>
            <person name="Tsubouchi T."/>
            <person name="Morono Y."/>
            <person name="Uchiyama I."/>
            <person name="Ito T."/>
            <person name="Fujiyama A."/>
            <person name="Inagaki F."/>
            <person name="Takami H."/>
        </authorList>
    </citation>
    <scope>NUCLEOTIDE SEQUENCE</scope>
    <source>
        <strain evidence="8">Expedition CK06-06</strain>
    </source>
</reference>
<evidence type="ECO:0000256" key="5">
    <source>
        <dbReference type="ARBA" id="ARBA00022777"/>
    </source>
</evidence>
<dbReference type="PROSITE" id="PS51671">
    <property type="entry name" value="ACT"/>
    <property type="match status" value="2"/>
</dbReference>
<keyword evidence="4" id="KW-0547">Nucleotide-binding</keyword>
<accession>X0UH49</accession>
<feature type="domain" description="ACT" evidence="7">
    <location>
        <begin position="18"/>
        <end position="92"/>
    </location>
</feature>
<name>X0UH49_9ZZZZ</name>
<dbReference type="GO" id="GO:0004072">
    <property type="term" value="F:aspartate kinase activity"/>
    <property type="evidence" value="ECO:0007669"/>
    <property type="project" value="UniProtKB-EC"/>
</dbReference>
<feature type="domain" description="ACT" evidence="7">
    <location>
        <begin position="98"/>
        <end position="157"/>
    </location>
</feature>
<dbReference type="AlphaFoldDB" id="X0UH49"/>
<comment type="caution">
    <text evidence="8">The sequence shown here is derived from an EMBL/GenBank/DDBJ whole genome shotgun (WGS) entry which is preliminary data.</text>
</comment>
<evidence type="ECO:0000256" key="6">
    <source>
        <dbReference type="ARBA" id="ARBA00022840"/>
    </source>
</evidence>
<dbReference type="PANTHER" id="PTHR21499">
    <property type="entry name" value="ASPARTATE KINASE"/>
    <property type="match status" value="1"/>
</dbReference>
<dbReference type="PANTHER" id="PTHR21499:SF3">
    <property type="entry name" value="ASPARTOKINASE"/>
    <property type="match status" value="1"/>
</dbReference>
<comment type="similarity">
    <text evidence="1">Belongs to the aspartokinase family.</text>
</comment>
<dbReference type="CDD" id="cd04913">
    <property type="entry name" value="ACT_AKii-LysC-BS-like_1"/>
    <property type="match status" value="1"/>
</dbReference>
<dbReference type="EMBL" id="BARS01016513">
    <property type="protein sequence ID" value="GAF87850.1"/>
    <property type="molecule type" value="Genomic_DNA"/>
</dbReference>
<evidence type="ECO:0000259" key="7">
    <source>
        <dbReference type="PROSITE" id="PS51671"/>
    </source>
</evidence>
<gene>
    <name evidence="8" type="ORF">S01H1_27165</name>
</gene>
<keyword evidence="3" id="KW-0808">Transferase</keyword>
<dbReference type="SUPFAM" id="SSF55021">
    <property type="entry name" value="ACT-like"/>
    <property type="match status" value="2"/>
</dbReference>
<dbReference type="InterPro" id="IPR045865">
    <property type="entry name" value="ACT-like_dom_sf"/>
</dbReference>
<evidence type="ECO:0000256" key="2">
    <source>
        <dbReference type="ARBA" id="ARBA00013059"/>
    </source>
</evidence>
<proteinExistence type="inferred from homology"/>
<dbReference type="GO" id="GO:0005829">
    <property type="term" value="C:cytosol"/>
    <property type="evidence" value="ECO:0007669"/>
    <property type="project" value="TreeGrafter"/>
</dbReference>
<dbReference type="GO" id="GO:0009089">
    <property type="term" value="P:lysine biosynthetic process via diaminopimelate"/>
    <property type="evidence" value="ECO:0007669"/>
    <property type="project" value="TreeGrafter"/>
</dbReference>
<protein>
    <recommendedName>
        <fullName evidence="2">aspartate kinase</fullName>
        <ecNumber evidence="2">2.7.2.4</ecNumber>
    </recommendedName>
</protein>
<dbReference type="Gene3D" id="3.30.2130.10">
    <property type="entry name" value="VC0802-like"/>
    <property type="match status" value="1"/>
</dbReference>
<dbReference type="GO" id="GO:0005524">
    <property type="term" value="F:ATP binding"/>
    <property type="evidence" value="ECO:0007669"/>
    <property type="project" value="UniProtKB-KW"/>
</dbReference>
<evidence type="ECO:0000256" key="4">
    <source>
        <dbReference type="ARBA" id="ARBA00022741"/>
    </source>
</evidence>
<keyword evidence="5" id="KW-0418">Kinase</keyword>
<dbReference type="EC" id="2.7.2.4" evidence="2"/>
<evidence type="ECO:0000313" key="8">
    <source>
        <dbReference type="EMBL" id="GAF87850.1"/>
    </source>
</evidence>
<organism evidence="8">
    <name type="scientific">marine sediment metagenome</name>
    <dbReference type="NCBI Taxonomy" id="412755"/>
    <lineage>
        <taxon>unclassified sequences</taxon>
        <taxon>metagenomes</taxon>
        <taxon>ecological metagenomes</taxon>
    </lineage>
</organism>
<evidence type="ECO:0000256" key="3">
    <source>
        <dbReference type="ARBA" id="ARBA00022679"/>
    </source>
</evidence>
<dbReference type="Pfam" id="PF01842">
    <property type="entry name" value="ACT"/>
    <property type="match status" value="1"/>
</dbReference>
<dbReference type="Pfam" id="PF22468">
    <property type="entry name" value="ACT_9"/>
    <property type="match status" value="1"/>
</dbReference>
<dbReference type="InterPro" id="IPR054352">
    <property type="entry name" value="ACT_Aspartokinase"/>
</dbReference>